<sequence length="58" mass="6595">MFRLQDVKPHGVIVKVEATLLNFAFLSDKKVHYLDLNCAQVYDLIIRNSEIFTIGGSI</sequence>
<dbReference type="HOGENOM" id="CLU_2972032_0_0_7"/>
<keyword evidence="2" id="KW-1185">Reference proteome</keyword>
<evidence type="ECO:0000313" key="1">
    <source>
        <dbReference type="EMBL" id="CCH47599.1"/>
    </source>
</evidence>
<reference evidence="2" key="2">
    <citation type="journal article" date="2013" name="Stand. Genomic Sci.">
        <title>Complete genome sequence of Desulfocapsa sulfexigens, a marine deltaproteobacterium specialized in disproportionating inorganic sulfur compounds.</title>
        <authorList>
            <person name="Finster K.W."/>
            <person name="Kjeldsen K.U."/>
            <person name="Kube M."/>
            <person name="Reinhardt R."/>
            <person name="Mussmann M."/>
            <person name="Amann R."/>
            <person name="Schreiber L."/>
        </authorList>
    </citation>
    <scope>NUCLEOTIDE SEQUENCE [LARGE SCALE GENOMIC DNA]</scope>
    <source>
        <strain evidence="2">DSM 10523 / SB164P1</strain>
    </source>
</reference>
<name>M1WNI3_PSEP2</name>
<dbReference type="AlphaFoldDB" id="M1WNI3"/>
<reference evidence="1 2" key="1">
    <citation type="journal article" date="2013" name="PLoS ONE">
        <title>The first genomic and proteomic characterization of a deep-sea sulfate reducer: insights into the piezophilic lifestyle of Desulfovibrio piezophilus.</title>
        <authorList>
            <person name="Pradel N."/>
            <person name="Ji B."/>
            <person name="Gimenez G."/>
            <person name="Talla E."/>
            <person name="Lenoble P."/>
            <person name="Garel M."/>
            <person name="Tamburini C."/>
            <person name="Fourquet P."/>
            <person name="Lebrun R."/>
            <person name="Bertin P."/>
            <person name="Denis Y."/>
            <person name="Pophillat M."/>
            <person name="Barbe V."/>
            <person name="Ollivier B."/>
            <person name="Dolla A."/>
        </authorList>
    </citation>
    <scope>NUCLEOTIDE SEQUENCE [LARGE SCALE GENOMIC DNA]</scope>
    <source>
        <strain evidence="2">DSM 10523 / SB164P1</strain>
    </source>
</reference>
<protein>
    <submittedName>
        <fullName evidence="1">Uncharacterized protein</fullName>
    </submittedName>
</protein>
<evidence type="ECO:0000313" key="2">
    <source>
        <dbReference type="Proteomes" id="UP000011724"/>
    </source>
</evidence>
<dbReference type="KEGG" id="dpi:BN4_10361"/>
<dbReference type="STRING" id="1322246.BN4_10361"/>
<organism evidence="1 2">
    <name type="scientific">Pseudodesulfovibrio piezophilus (strain DSM 21447 / JCM 15486 / C1TLV30)</name>
    <name type="common">Desulfovibrio piezophilus</name>
    <dbReference type="NCBI Taxonomy" id="1322246"/>
    <lineage>
        <taxon>Bacteria</taxon>
        <taxon>Pseudomonadati</taxon>
        <taxon>Thermodesulfobacteriota</taxon>
        <taxon>Desulfovibrionia</taxon>
        <taxon>Desulfovibrionales</taxon>
        <taxon>Desulfovibrionaceae</taxon>
    </lineage>
</organism>
<accession>M1WNI3</accession>
<proteinExistence type="predicted"/>
<dbReference type="EMBL" id="FO203427">
    <property type="protein sequence ID" value="CCH47599.1"/>
    <property type="molecule type" value="Genomic_DNA"/>
</dbReference>
<gene>
    <name evidence="1" type="ordered locus">BN4_10361</name>
</gene>
<dbReference type="Proteomes" id="UP000011724">
    <property type="component" value="Chromosome"/>
</dbReference>